<gene>
    <name evidence="1" type="ORF">EZ242_05760</name>
</gene>
<protein>
    <submittedName>
        <fullName evidence="1">Uncharacterized protein</fullName>
    </submittedName>
</protein>
<name>A0A4Z0BVP7_9BURK</name>
<dbReference type="EMBL" id="SMLL01000002">
    <property type="protein sequence ID" value="TFZ03387.1"/>
    <property type="molecule type" value="Genomic_DNA"/>
</dbReference>
<keyword evidence="2" id="KW-1185">Reference proteome</keyword>
<evidence type="ECO:0000313" key="2">
    <source>
        <dbReference type="Proteomes" id="UP000297564"/>
    </source>
</evidence>
<dbReference type="Proteomes" id="UP000297564">
    <property type="component" value="Unassembled WGS sequence"/>
</dbReference>
<evidence type="ECO:0000313" key="1">
    <source>
        <dbReference type="EMBL" id="TFZ03387.1"/>
    </source>
</evidence>
<dbReference type="AlphaFoldDB" id="A0A4Z0BVP7"/>
<comment type="caution">
    <text evidence="1">The sequence shown here is derived from an EMBL/GenBank/DDBJ whole genome shotgun (WGS) entry which is preliminary data.</text>
</comment>
<sequence>MDPHIARLKTVEDCSNFEVNALARGESALALAARRRAVQLRAEALGAASDLERECLEAVYAYEEVLSAERGRRQPASRTWQMIKRHGIVAAVERIVTNRADSSGFNALARMHLLDLAFEAVVLRHPENFSEAAVRLSRERLDASGVSAPPNVS</sequence>
<accession>A0A4Z0BVP7</accession>
<proteinExistence type="predicted"/>
<reference evidence="1 2" key="1">
    <citation type="submission" date="2019-03" db="EMBL/GenBank/DDBJ databases">
        <title>Ramlibacter rhizophilus CCTCC AB2015357, whole genome shotgun sequence.</title>
        <authorList>
            <person name="Zhang X."/>
            <person name="Feng G."/>
            <person name="Zhu H."/>
        </authorList>
    </citation>
    <scope>NUCLEOTIDE SEQUENCE [LARGE SCALE GENOMIC DNA]</scope>
    <source>
        <strain evidence="1 2">CCTCC AB2015357</strain>
    </source>
</reference>
<organism evidence="1 2">
    <name type="scientific">Ramlibacter rhizophilus</name>
    <dbReference type="NCBI Taxonomy" id="1781167"/>
    <lineage>
        <taxon>Bacteria</taxon>
        <taxon>Pseudomonadati</taxon>
        <taxon>Pseudomonadota</taxon>
        <taxon>Betaproteobacteria</taxon>
        <taxon>Burkholderiales</taxon>
        <taxon>Comamonadaceae</taxon>
        <taxon>Ramlibacter</taxon>
    </lineage>
</organism>
<dbReference type="OrthoDB" id="9802640at2"/>